<accession>A0A8S9XB79</accession>
<dbReference type="InterPro" id="IPR046333">
    <property type="entry name" value="HXA10/ABDB-like"/>
</dbReference>
<evidence type="ECO:0000256" key="7">
    <source>
        <dbReference type="PROSITE-ProRule" id="PRU00108"/>
    </source>
</evidence>
<comment type="caution">
    <text evidence="11">The sequence shown here is derived from an EMBL/GenBank/DDBJ whole genome shotgun (WGS) entry which is preliminary data.</text>
</comment>
<feature type="domain" description="Homeobox" evidence="10">
    <location>
        <begin position="270"/>
        <end position="330"/>
    </location>
</feature>
<dbReference type="PROSITE" id="PS50071">
    <property type="entry name" value="HOMEOBOX_2"/>
    <property type="match status" value="1"/>
</dbReference>
<evidence type="ECO:0000313" key="11">
    <source>
        <dbReference type="EMBL" id="KAF6206223.1"/>
    </source>
</evidence>
<dbReference type="PANTHER" id="PTHR45874:SF4">
    <property type="entry name" value="HOMEOBOX PROTEIN ABDOMINAL-B"/>
    <property type="match status" value="1"/>
</dbReference>
<proteinExistence type="inferred from homology"/>
<feature type="region of interest" description="Disordered" evidence="9">
    <location>
        <begin position="323"/>
        <end position="358"/>
    </location>
</feature>
<keyword evidence="4 7" id="KW-0238">DNA-binding</keyword>
<evidence type="ECO:0000313" key="12">
    <source>
        <dbReference type="Proteomes" id="UP000466442"/>
    </source>
</evidence>
<dbReference type="PROSITE" id="PS00027">
    <property type="entry name" value="HOMEOBOX_1"/>
    <property type="match status" value="1"/>
</dbReference>
<gene>
    <name evidence="11" type="ORF">GE061_017452</name>
</gene>
<name>A0A8S9XB79_APOLU</name>
<evidence type="ECO:0000259" key="10">
    <source>
        <dbReference type="PROSITE" id="PS50071"/>
    </source>
</evidence>
<evidence type="ECO:0000256" key="3">
    <source>
        <dbReference type="ARBA" id="ARBA00022473"/>
    </source>
</evidence>
<dbReference type="AlphaFoldDB" id="A0A8S9XB79"/>
<dbReference type="PRINTS" id="PR00024">
    <property type="entry name" value="HOMEOBOX"/>
</dbReference>
<dbReference type="InterPro" id="IPR017970">
    <property type="entry name" value="Homeobox_CS"/>
</dbReference>
<feature type="compositionally biased region" description="Low complexity" evidence="9">
    <location>
        <begin position="332"/>
        <end position="352"/>
    </location>
</feature>
<dbReference type="GO" id="GO:0000978">
    <property type="term" value="F:RNA polymerase II cis-regulatory region sequence-specific DNA binding"/>
    <property type="evidence" value="ECO:0007669"/>
    <property type="project" value="TreeGrafter"/>
</dbReference>
<dbReference type="EMBL" id="WIXP02000008">
    <property type="protein sequence ID" value="KAF6206223.1"/>
    <property type="molecule type" value="Genomic_DNA"/>
</dbReference>
<dbReference type="FunFam" id="1.10.10.60:FF:000166">
    <property type="entry name" value="homeobox protein Hox-C11"/>
    <property type="match status" value="1"/>
</dbReference>
<dbReference type="OrthoDB" id="6159439at2759"/>
<dbReference type="SMART" id="SM00389">
    <property type="entry name" value="HOX"/>
    <property type="match status" value="1"/>
</dbReference>
<feature type="region of interest" description="Disordered" evidence="9">
    <location>
        <begin position="50"/>
        <end position="84"/>
    </location>
</feature>
<keyword evidence="6 7" id="KW-0539">Nucleus</keyword>
<dbReference type="Proteomes" id="UP000466442">
    <property type="component" value="Unassembled WGS sequence"/>
</dbReference>
<dbReference type="InterPro" id="IPR009057">
    <property type="entry name" value="Homeodomain-like_sf"/>
</dbReference>
<evidence type="ECO:0000256" key="1">
    <source>
        <dbReference type="ARBA" id="ARBA00004123"/>
    </source>
</evidence>
<sequence length="377" mass="42147">MWNHLSNRFLGSYPNFNLASVQACLRDPGTPGVGSTWWAMMNGSNVYDDQTPSLTPIKTSPSSTPVTTSSASSTSPVTSQSGPLHIPAKRLGYECMETSGVIRHHPGSQPWNYSSTVDGHHPTAPFDQYSQPTYYNLPDSRGDRKLFWNPASSAQEYKYTTAVTPGTSSDPAVSTCHQTGFSPNTWCNYPYSSSRHHVDTHHQSTVPYLPSPSDERRVMVDTAPPFSHETAYIRNYPSSDTVPSTPYPSSASLTGMTTMSSNPLEWTGQVTVRKKRKPYSKFQTLELEKEFLFNAYVSKQKRWELARNLNLTERQVKIWFQNRRMKNKKNSQRQAAQQAQNNNNSSSANANHGSHHGAHHVVPAHHQANGTLKHHSQ</sequence>
<evidence type="ECO:0000256" key="9">
    <source>
        <dbReference type="SAM" id="MobiDB-lite"/>
    </source>
</evidence>
<protein>
    <recommendedName>
        <fullName evidence="10">Homeobox domain-containing protein</fullName>
    </recommendedName>
</protein>
<keyword evidence="3" id="KW-0217">Developmental protein</keyword>
<dbReference type="SUPFAM" id="SSF46689">
    <property type="entry name" value="Homeodomain-like"/>
    <property type="match status" value="1"/>
</dbReference>
<organism evidence="11 12">
    <name type="scientific">Apolygus lucorum</name>
    <name type="common">Small green plant bug</name>
    <name type="synonym">Lygocoris lucorum</name>
    <dbReference type="NCBI Taxonomy" id="248454"/>
    <lineage>
        <taxon>Eukaryota</taxon>
        <taxon>Metazoa</taxon>
        <taxon>Ecdysozoa</taxon>
        <taxon>Arthropoda</taxon>
        <taxon>Hexapoda</taxon>
        <taxon>Insecta</taxon>
        <taxon>Pterygota</taxon>
        <taxon>Neoptera</taxon>
        <taxon>Paraneoptera</taxon>
        <taxon>Hemiptera</taxon>
        <taxon>Heteroptera</taxon>
        <taxon>Panheteroptera</taxon>
        <taxon>Cimicomorpha</taxon>
        <taxon>Miridae</taxon>
        <taxon>Mirini</taxon>
        <taxon>Apolygus</taxon>
    </lineage>
</organism>
<evidence type="ECO:0000256" key="4">
    <source>
        <dbReference type="ARBA" id="ARBA00023125"/>
    </source>
</evidence>
<dbReference type="CDD" id="cd00086">
    <property type="entry name" value="homeodomain"/>
    <property type="match status" value="1"/>
</dbReference>
<dbReference type="PANTHER" id="PTHR45874">
    <property type="entry name" value="HOMEOBOX PROTEIN ABDOMINAL-B"/>
    <property type="match status" value="1"/>
</dbReference>
<dbReference type="InterPro" id="IPR020479">
    <property type="entry name" value="HD_metazoa"/>
</dbReference>
<dbReference type="GO" id="GO:0000981">
    <property type="term" value="F:DNA-binding transcription factor activity, RNA polymerase II-specific"/>
    <property type="evidence" value="ECO:0007669"/>
    <property type="project" value="InterPro"/>
</dbReference>
<comment type="similarity">
    <text evidence="2">Belongs to the Abd-B homeobox family.</text>
</comment>
<keyword evidence="5 7" id="KW-0371">Homeobox</keyword>
<feature type="compositionally biased region" description="Low complexity" evidence="9">
    <location>
        <begin position="51"/>
        <end position="83"/>
    </location>
</feature>
<dbReference type="InterPro" id="IPR001356">
    <property type="entry name" value="HD"/>
</dbReference>
<dbReference type="Pfam" id="PF00046">
    <property type="entry name" value="Homeodomain"/>
    <property type="match status" value="1"/>
</dbReference>
<evidence type="ECO:0000256" key="2">
    <source>
        <dbReference type="ARBA" id="ARBA00006317"/>
    </source>
</evidence>
<reference evidence="11" key="1">
    <citation type="journal article" date="2021" name="Mol. Ecol. Resour.">
        <title>Apolygus lucorum genome provides insights into omnivorousness and mesophyll feeding.</title>
        <authorList>
            <person name="Liu Y."/>
            <person name="Liu H."/>
            <person name="Wang H."/>
            <person name="Huang T."/>
            <person name="Liu B."/>
            <person name="Yang B."/>
            <person name="Yin L."/>
            <person name="Li B."/>
            <person name="Zhang Y."/>
            <person name="Zhang S."/>
            <person name="Jiang F."/>
            <person name="Zhang X."/>
            <person name="Ren Y."/>
            <person name="Wang B."/>
            <person name="Wang S."/>
            <person name="Lu Y."/>
            <person name="Wu K."/>
            <person name="Fan W."/>
            <person name="Wang G."/>
        </authorList>
    </citation>
    <scope>NUCLEOTIDE SEQUENCE</scope>
    <source>
        <strain evidence="11">12Hb</strain>
    </source>
</reference>
<keyword evidence="12" id="KW-1185">Reference proteome</keyword>
<evidence type="ECO:0000256" key="5">
    <source>
        <dbReference type="ARBA" id="ARBA00023155"/>
    </source>
</evidence>
<feature type="DNA-binding region" description="Homeobox" evidence="7">
    <location>
        <begin position="272"/>
        <end position="331"/>
    </location>
</feature>
<evidence type="ECO:0000256" key="6">
    <source>
        <dbReference type="ARBA" id="ARBA00023242"/>
    </source>
</evidence>
<evidence type="ECO:0000256" key="8">
    <source>
        <dbReference type="RuleBase" id="RU000682"/>
    </source>
</evidence>
<dbReference type="GO" id="GO:0005634">
    <property type="term" value="C:nucleus"/>
    <property type="evidence" value="ECO:0007669"/>
    <property type="project" value="UniProtKB-SubCell"/>
</dbReference>
<comment type="subcellular location">
    <subcellularLocation>
        <location evidence="1 7 8">Nucleus</location>
    </subcellularLocation>
</comment>
<dbReference type="Gene3D" id="1.10.10.60">
    <property type="entry name" value="Homeodomain-like"/>
    <property type="match status" value="1"/>
</dbReference>